<dbReference type="Pfam" id="PF10186">
    <property type="entry name" value="ATG14"/>
    <property type="match status" value="1"/>
</dbReference>
<organism evidence="5 6">
    <name type="scientific">Sporothrix curviconia</name>
    <dbReference type="NCBI Taxonomy" id="1260050"/>
    <lineage>
        <taxon>Eukaryota</taxon>
        <taxon>Fungi</taxon>
        <taxon>Dikarya</taxon>
        <taxon>Ascomycota</taxon>
        <taxon>Pezizomycotina</taxon>
        <taxon>Sordariomycetes</taxon>
        <taxon>Sordariomycetidae</taxon>
        <taxon>Ophiostomatales</taxon>
        <taxon>Ophiostomataceae</taxon>
        <taxon>Sporothrix</taxon>
    </lineage>
</organism>
<keyword evidence="6" id="KW-1185">Reference proteome</keyword>
<feature type="compositionally biased region" description="Low complexity" evidence="4">
    <location>
        <begin position="402"/>
        <end position="414"/>
    </location>
</feature>
<dbReference type="PANTHER" id="PTHR15157">
    <property type="entry name" value="UV RADIATION RESISTANCE-ASSOCIATED GENE PROTEIN"/>
    <property type="match status" value="1"/>
</dbReference>
<feature type="region of interest" description="Disordered" evidence="4">
    <location>
        <begin position="512"/>
        <end position="553"/>
    </location>
</feature>
<feature type="region of interest" description="Disordered" evidence="4">
    <location>
        <begin position="383"/>
        <end position="441"/>
    </location>
</feature>
<feature type="compositionally biased region" description="Basic and acidic residues" evidence="4">
    <location>
        <begin position="83"/>
        <end position="94"/>
    </location>
</feature>
<feature type="compositionally biased region" description="Low complexity" evidence="4">
    <location>
        <begin position="277"/>
        <end position="291"/>
    </location>
</feature>
<comment type="caution">
    <text evidence="5">The sequence shown here is derived from an EMBL/GenBank/DDBJ whole genome shotgun (WGS) entry which is preliminary data.</text>
</comment>
<sequence>MSCEVCGRLYHPQRLPFLCAVDARNHLYEPRIAHAVALLQNEQLEAQVNAGLGVESGIPGTEGDAGDDSKERKAAPKSQAEAWKAERQEALDHARDMADRAGRLRSEMAAARLALNRRKEGLQQRRSDLAAASNGTAARRARLQAEAERSIAMTRFKWNKSYEAMAATRGFLCMEASKLYGLRRLKKGSTVRYEIGGFEVVDPYNMNNLPPEVVSTSLAHIAHILMLACHYLSIRLPAEITLPHRDYPRPTIFSLSSSYTHGDVPFPGTANLHPNIPSSSGSSPSSASSRRSSSHKIPRARPLYLDKPLHVLAKEDSHGHTLFLEGIALLAYNVAWACCSQGVPIGDKASFEDTFSIGRNLYNLLIGNQLLNNPVGRIFPASAAVSPSNSSQGPEGNGSSGGKNSSSSNKNENQPENENENENGNAGGKTPTVPASIGRYSHGTTHTYLGDDTVQGFKLLNPNRLADRLKTKLSSESTMPDWEVLEDDAWAVEDEDQNNMEDGVLNRVVVSPPAVRQNGRGSKNHRGTSLGGGIRDSGSGSGSNKSGGAAAGGGVVVGSRVPEQRLFGVESVATVFTAMDDTLADIDPESQRPSGRVPADRAKGSGTSGWTKLRNRQ</sequence>
<accession>A0ABP0BRA8</accession>
<comment type="similarity">
    <text evidence="1">Belongs to the ATG14 family.</text>
</comment>
<feature type="region of interest" description="Disordered" evidence="4">
    <location>
        <begin position="53"/>
        <end position="94"/>
    </location>
</feature>
<evidence type="ECO:0000313" key="6">
    <source>
        <dbReference type="Proteomes" id="UP001642405"/>
    </source>
</evidence>
<feature type="region of interest" description="Disordered" evidence="4">
    <location>
        <begin position="270"/>
        <end position="297"/>
    </location>
</feature>
<dbReference type="InterPro" id="IPR018791">
    <property type="entry name" value="UV_resistance/autophagy_Atg14"/>
</dbReference>
<evidence type="ECO:0000256" key="2">
    <source>
        <dbReference type="ARBA" id="ARBA00013807"/>
    </source>
</evidence>
<feature type="region of interest" description="Disordered" evidence="4">
    <location>
        <begin position="583"/>
        <end position="617"/>
    </location>
</feature>
<feature type="compositionally biased region" description="Low complexity" evidence="4">
    <location>
        <begin position="383"/>
        <end position="394"/>
    </location>
</feature>
<keyword evidence="3" id="KW-0175">Coiled coil</keyword>
<evidence type="ECO:0000256" key="1">
    <source>
        <dbReference type="ARBA" id="ARBA00009574"/>
    </source>
</evidence>
<evidence type="ECO:0000256" key="4">
    <source>
        <dbReference type="SAM" id="MobiDB-lite"/>
    </source>
</evidence>
<dbReference type="PANTHER" id="PTHR15157:SF13">
    <property type="entry name" value="AUTOPHAGY-RELATED PROTEIN 14"/>
    <property type="match status" value="1"/>
</dbReference>
<protein>
    <recommendedName>
        <fullName evidence="2">Autophagy-related protein 14</fullName>
    </recommendedName>
</protein>
<gene>
    <name evidence="5" type="ORF">SCUCBS95973_004569</name>
</gene>
<proteinExistence type="inferred from homology"/>
<name>A0ABP0BRA8_9PEZI</name>
<reference evidence="5 6" key="1">
    <citation type="submission" date="2024-01" db="EMBL/GenBank/DDBJ databases">
        <authorList>
            <person name="Allen C."/>
            <person name="Tagirdzhanova G."/>
        </authorList>
    </citation>
    <scope>NUCLEOTIDE SEQUENCE [LARGE SCALE GENOMIC DNA]</scope>
</reference>
<evidence type="ECO:0000256" key="3">
    <source>
        <dbReference type="ARBA" id="ARBA00023054"/>
    </source>
</evidence>
<dbReference type="EMBL" id="CAWUHB010000023">
    <property type="protein sequence ID" value="CAK7221646.1"/>
    <property type="molecule type" value="Genomic_DNA"/>
</dbReference>
<evidence type="ECO:0000313" key="5">
    <source>
        <dbReference type="EMBL" id="CAK7221646.1"/>
    </source>
</evidence>
<dbReference type="Proteomes" id="UP001642405">
    <property type="component" value="Unassembled WGS sequence"/>
</dbReference>
<feature type="compositionally biased region" description="Gly residues" evidence="4">
    <location>
        <begin position="529"/>
        <end position="541"/>
    </location>
</feature>